<accession>D7VJX2</accession>
<dbReference type="STRING" id="525373.HMPREF0766_11291"/>
<evidence type="ECO:0000313" key="2">
    <source>
        <dbReference type="Proteomes" id="UP000006258"/>
    </source>
</evidence>
<gene>
    <name evidence="1" type="ORF">HMPREF0766_11291</name>
</gene>
<comment type="caution">
    <text evidence="1">The sequence shown here is derived from an EMBL/GenBank/DDBJ whole genome shotgun (WGS) entry which is preliminary data.</text>
</comment>
<dbReference type="OrthoDB" id="657976at2"/>
<dbReference type="EMBL" id="ACHA02000005">
    <property type="protein sequence ID" value="EFK58574.1"/>
    <property type="molecule type" value="Genomic_DNA"/>
</dbReference>
<dbReference type="eggNOG" id="COG1044">
    <property type="taxonomic scope" value="Bacteria"/>
</dbReference>
<dbReference type="Proteomes" id="UP000006258">
    <property type="component" value="Unassembled WGS sequence"/>
</dbReference>
<sequence>MKRIICFALLGMAINGVYSQQQLIMEDSRGIASTPVHYNFKLKPSFKYNTDIGLNVSGNYSTVLGMRGWWDDSGGKAHELAFTDNDLYIRSGYDSGWEAWRKMVTADANGYVGIGTSNPQTFLTLKNQTNDKDYISIIRTDDSPNMDIFSSYSGSDDIQSGYFAYGVRPVDDAWQIWNKTTGISWVNLVSVKANGNVGIGTATPQDKLAVNGNIRAREIKVETTNWPDYVFEEEYKLTPLAEVETFIKANKHLPDVPSAKEIEEEGLSVGEMNKLMMKKIEELTLHLIEKEKTQKLYEQQLADMAERLKKIEEKQ</sequence>
<name>D7VJX2_SPHSI</name>
<keyword evidence="2" id="KW-1185">Reference proteome</keyword>
<dbReference type="HOGENOM" id="CLU_044440_0_0_10"/>
<dbReference type="RefSeq" id="WP_002998702.1">
    <property type="nucleotide sequence ID" value="NZ_GL379772.1"/>
</dbReference>
<evidence type="ECO:0000313" key="1">
    <source>
        <dbReference type="EMBL" id="EFK58574.1"/>
    </source>
</evidence>
<organism evidence="1 2">
    <name type="scientific">Sphingobacterium spiritivorum ATCC 33861</name>
    <dbReference type="NCBI Taxonomy" id="525373"/>
    <lineage>
        <taxon>Bacteria</taxon>
        <taxon>Pseudomonadati</taxon>
        <taxon>Bacteroidota</taxon>
        <taxon>Sphingobacteriia</taxon>
        <taxon>Sphingobacteriales</taxon>
        <taxon>Sphingobacteriaceae</taxon>
        <taxon>Sphingobacterium</taxon>
    </lineage>
</organism>
<proteinExistence type="predicted"/>
<dbReference type="GeneID" id="95430099"/>
<dbReference type="AlphaFoldDB" id="D7VJX2"/>
<protein>
    <submittedName>
        <fullName evidence="1">Uncharacterized protein</fullName>
    </submittedName>
</protein>
<reference evidence="1" key="1">
    <citation type="submission" date="2010-07" db="EMBL/GenBank/DDBJ databases">
        <authorList>
            <person name="Muzny D."/>
            <person name="Qin X."/>
            <person name="Buhay C."/>
            <person name="Dugan-Rocha S."/>
            <person name="Ding Y."/>
            <person name="Chen G."/>
            <person name="Hawes A."/>
            <person name="Holder M."/>
            <person name="Jhangiani S."/>
            <person name="Johnson A."/>
            <person name="Khan Z."/>
            <person name="Li Z."/>
            <person name="Liu W."/>
            <person name="Liu X."/>
            <person name="Perez L."/>
            <person name="Shen H."/>
            <person name="Wang Q."/>
            <person name="Watt J."/>
            <person name="Xi L."/>
            <person name="Xin Y."/>
            <person name="Zhou J."/>
            <person name="Deng J."/>
            <person name="Jiang H."/>
            <person name="Liu Y."/>
            <person name="Qu J."/>
            <person name="Song X.-Z."/>
            <person name="Zhang L."/>
            <person name="Villasana D."/>
            <person name="Johnson A."/>
            <person name="Liu J."/>
            <person name="Liyanage D."/>
            <person name="Lorensuhewa L."/>
            <person name="Robinson T."/>
            <person name="Song A."/>
            <person name="Song B.-B."/>
            <person name="Dinh H."/>
            <person name="Thornton R."/>
            <person name="Coyle M."/>
            <person name="Francisco L."/>
            <person name="Jackson L."/>
            <person name="Javaid M."/>
            <person name="Korchina V."/>
            <person name="Kovar C."/>
            <person name="Mata R."/>
            <person name="Mathew T."/>
            <person name="Ngo R."/>
            <person name="Nguyen L."/>
            <person name="Nguyen N."/>
            <person name="Okwuonu G."/>
            <person name="Ongeri F."/>
            <person name="Pham C."/>
            <person name="Simmons D."/>
            <person name="Wilczek-Boney K."/>
            <person name="Hale W."/>
            <person name="Jakkamsetti A."/>
            <person name="Pham P."/>
            <person name="Ruth R."/>
            <person name="San Lucas F."/>
            <person name="Warren J."/>
            <person name="Zhang J."/>
            <person name="Zhao Z."/>
            <person name="Zhou C."/>
            <person name="Zhu D."/>
            <person name="Lee S."/>
            <person name="Bess C."/>
            <person name="Blankenburg K."/>
            <person name="Forbes L."/>
            <person name="Fu Q."/>
            <person name="Gubbala S."/>
            <person name="Hirani K."/>
            <person name="Jayaseelan J.C."/>
            <person name="Lara F."/>
            <person name="Munidasa M."/>
            <person name="Palculict T."/>
            <person name="Patil S."/>
            <person name="Pu L.-L."/>
            <person name="Saada N."/>
            <person name="Tang L."/>
            <person name="Weissenberger G."/>
            <person name="Zhu Y."/>
            <person name="Hemphill L."/>
            <person name="Shang Y."/>
            <person name="Youmans B."/>
            <person name="Ayvaz T."/>
            <person name="Ross M."/>
            <person name="Santibanez J."/>
            <person name="Aqrawi P."/>
            <person name="Gross S."/>
            <person name="Joshi V."/>
            <person name="Fowler G."/>
            <person name="Nazareth L."/>
            <person name="Reid J."/>
            <person name="Worley K."/>
            <person name="Petrosino J."/>
            <person name="Highlander S."/>
            <person name="Gibbs R."/>
        </authorList>
    </citation>
    <scope>NUCLEOTIDE SEQUENCE [LARGE SCALE GENOMIC DNA]</scope>
    <source>
        <strain evidence="1">ATCC 33861</strain>
    </source>
</reference>